<evidence type="ECO:0000256" key="1">
    <source>
        <dbReference type="SAM" id="SignalP"/>
    </source>
</evidence>
<feature type="domain" description="AB hydrolase-1" evidence="2">
    <location>
        <begin position="55"/>
        <end position="156"/>
    </location>
</feature>
<evidence type="ECO:0000259" key="2">
    <source>
        <dbReference type="Pfam" id="PF00561"/>
    </source>
</evidence>
<dbReference type="InterPro" id="IPR029058">
    <property type="entry name" value="AB_hydrolase_fold"/>
</dbReference>
<evidence type="ECO:0000313" key="3">
    <source>
        <dbReference type="EMBL" id="PJJ80432.1"/>
    </source>
</evidence>
<keyword evidence="4" id="KW-1185">Reference proteome</keyword>
<reference evidence="3 4" key="1">
    <citation type="submission" date="2017-11" db="EMBL/GenBank/DDBJ databases">
        <title>Genomic Encyclopedia of Archaeal and Bacterial Type Strains, Phase II (KMG-II): From Individual Species to Whole Genera.</title>
        <authorList>
            <person name="Goeker M."/>
        </authorList>
    </citation>
    <scope>NUCLEOTIDE SEQUENCE [LARGE SCALE GENOMIC DNA]</scope>
    <source>
        <strain evidence="3 4">DSM 28175</strain>
    </source>
</reference>
<feature type="signal peptide" evidence="1">
    <location>
        <begin position="1"/>
        <end position="21"/>
    </location>
</feature>
<dbReference type="PANTHER" id="PTHR43433:SF5">
    <property type="entry name" value="AB HYDROLASE-1 DOMAIN-CONTAINING PROTEIN"/>
    <property type="match status" value="1"/>
</dbReference>
<gene>
    <name evidence="3" type="ORF">CLV57_3583</name>
</gene>
<evidence type="ECO:0000313" key="4">
    <source>
        <dbReference type="Proteomes" id="UP000242687"/>
    </source>
</evidence>
<dbReference type="InterPro" id="IPR000073">
    <property type="entry name" value="AB_hydrolase_1"/>
</dbReference>
<feature type="chain" id="PRO_5014131844" evidence="1">
    <location>
        <begin position="22"/>
        <end position="284"/>
    </location>
</feature>
<dbReference type="GO" id="GO:0004806">
    <property type="term" value="F:triacylglycerol lipase activity"/>
    <property type="evidence" value="ECO:0007669"/>
    <property type="project" value="TreeGrafter"/>
</dbReference>
<dbReference type="RefSeq" id="WP_100342716.1">
    <property type="nucleotide sequence ID" value="NZ_PGFJ01000002.1"/>
</dbReference>
<dbReference type="EMBL" id="PGFJ01000002">
    <property type="protein sequence ID" value="PJJ80432.1"/>
    <property type="molecule type" value="Genomic_DNA"/>
</dbReference>
<dbReference type="OrthoDB" id="2247630at2"/>
<accession>A0A2H9VQ37</accession>
<protein>
    <submittedName>
        <fullName evidence="3">Pimeloyl-ACP methyl ester carboxylesterase</fullName>
    </submittedName>
</protein>
<dbReference type="Proteomes" id="UP000242687">
    <property type="component" value="Unassembled WGS sequence"/>
</dbReference>
<comment type="caution">
    <text evidence="3">The sequence shown here is derived from an EMBL/GenBank/DDBJ whole genome shotgun (WGS) entry which is preliminary data.</text>
</comment>
<dbReference type="PANTHER" id="PTHR43433">
    <property type="entry name" value="HYDROLASE, ALPHA/BETA FOLD FAMILY PROTEIN"/>
    <property type="match status" value="1"/>
</dbReference>
<organism evidence="3 4">
    <name type="scientific">Mucilaginibacter auburnensis</name>
    <dbReference type="NCBI Taxonomy" id="1457233"/>
    <lineage>
        <taxon>Bacteria</taxon>
        <taxon>Pseudomonadati</taxon>
        <taxon>Bacteroidota</taxon>
        <taxon>Sphingobacteriia</taxon>
        <taxon>Sphingobacteriales</taxon>
        <taxon>Sphingobacteriaceae</taxon>
        <taxon>Mucilaginibacter</taxon>
    </lineage>
</organism>
<sequence length="284" mass="31786">MTFERSISLVLLIFLSKIVFAQSSTTVYGDNAAAGKYADIRGFKMYYETYGTGEPLLLIHPNGGTIKSFENQIDFFAKNYKVVVADSRAQGKSIDATDSLSYEMMADDYNALLDYLKLKQAYVIGWSDGAINALLLAMRHPDKVRKIAATGANLRPDTTALHPYVYNDILTTDRQMRDSIKTGKASAKLKNAYKVNHMMLVHPNIKPAQLHVITAPTLIIGGDHEAIPAKHTVEIAEALPNAYLWIIPASGHSTPVYQKDWFNALISNFFSHPFQRIEGKRMYY</sequence>
<dbReference type="Pfam" id="PF00561">
    <property type="entry name" value="Abhydrolase_1"/>
    <property type="match status" value="1"/>
</dbReference>
<proteinExistence type="predicted"/>
<dbReference type="SUPFAM" id="SSF53474">
    <property type="entry name" value="alpha/beta-Hydrolases"/>
    <property type="match status" value="1"/>
</dbReference>
<name>A0A2H9VQ37_9SPHI</name>
<dbReference type="GO" id="GO:0046503">
    <property type="term" value="P:glycerolipid catabolic process"/>
    <property type="evidence" value="ECO:0007669"/>
    <property type="project" value="TreeGrafter"/>
</dbReference>
<dbReference type="Gene3D" id="3.40.50.1820">
    <property type="entry name" value="alpha/beta hydrolase"/>
    <property type="match status" value="1"/>
</dbReference>
<keyword evidence="1" id="KW-0732">Signal</keyword>
<dbReference type="AlphaFoldDB" id="A0A2H9VQ37"/>
<dbReference type="InterPro" id="IPR050471">
    <property type="entry name" value="AB_hydrolase"/>
</dbReference>